<evidence type="ECO:0000256" key="1">
    <source>
        <dbReference type="ARBA" id="ARBA00000900"/>
    </source>
</evidence>
<evidence type="ECO:0000256" key="9">
    <source>
        <dbReference type="ARBA" id="ARBA00022786"/>
    </source>
</evidence>
<feature type="compositionally biased region" description="Basic and acidic residues" evidence="13">
    <location>
        <begin position="307"/>
        <end position="316"/>
    </location>
</feature>
<evidence type="ECO:0000256" key="8">
    <source>
        <dbReference type="ARBA" id="ARBA00022771"/>
    </source>
</evidence>
<keyword evidence="10" id="KW-0862">Zinc</keyword>
<evidence type="ECO:0000259" key="15">
    <source>
        <dbReference type="PROSITE" id="PS51292"/>
    </source>
</evidence>
<dbReference type="Gene3D" id="3.30.40.10">
    <property type="entry name" value="Zinc/RING finger domain, C3HC4 (zinc finger)"/>
    <property type="match status" value="1"/>
</dbReference>
<evidence type="ECO:0000256" key="6">
    <source>
        <dbReference type="ARBA" id="ARBA00022692"/>
    </source>
</evidence>
<dbReference type="InterPro" id="IPR056521">
    <property type="entry name" value="MARCHF6-like_C"/>
</dbReference>
<keyword evidence="7" id="KW-0479">Metal-binding</keyword>
<dbReference type="InterPro" id="IPR013083">
    <property type="entry name" value="Znf_RING/FYVE/PHD"/>
</dbReference>
<evidence type="ECO:0000256" key="4">
    <source>
        <dbReference type="ARBA" id="ARBA00012483"/>
    </source>
</evidence>
<feature type="region of interest" description="Disordered" evidence="13">
    <location>
        <begin position="732"/>
        <end position="757"/>
    </location>
</feature>
<feature type="transmembrane region" description="Helical" evidence="14">
    <location>
        <begin position="567"/>
        <end position="590"/>
    </location>
</feature>
<keyword evidence="8" id="KW-0863">Zinc-finger</keyword>
<dbReference type="STRING" id="1764295.A0A5B8N1W1"/>
<feature type="transmembrane region" description="Helical" evidence="14">
    <location>
        <begin position="913"/>
        <end position="931"/>
    </location>
</feature>
<dbReference type="SMART" id="SM00744">
    <property type="entry name" value="RINGv"/>
    <property type="match status" value="1"/>
</dbReference>
<feature type="transmembrane region" description="Helical" evidence="14">
    <location>
        <begin position="175"/>
        <end position="194"/>
    </location>
</feature>
<dbReference type="CDD" id="cd16702">
    <property type="entry name" value="RING_CH-C4HC3_MARCH6"/>
    <property type="match status" value="1"/>
</dbReference>
<keyword evidence="6 14" id="KW-0812">Transmembrane</keyword>
<keyword evidence="12 14" id="KW-0472">Membrane</keyword>
<dbReference type="GO" id="GO:0036503">
    <property type="term" value="P:ERAD pathway"/>
    <property type="evidence" value="ECO:0007669"/>
    <property type="project" value="TreeGrafter"/>
</dbReference>
<keyword evidence="9" id="KW-0833">Ubl conjugation pathway</keyword>
<evidence type="ECO:0000256" key="3">
    <source>
        <dbReference type="ARBA" id="ARBA00004906"/>
    </source>
</evidence>
<dbReference type="GO" id="GO:0005789">
    <property type="term" value="C:endoplasmic reticulum membrane"/>
    <property type="evidence" value="ECO:0007669"/>
    <property type="project" value="TreeGrafter"/>
</dbReference>
<name>A0A5B8N1W1_9CHLO</name>
<feature type="transmembrane region" description="Helical" evidence="14">
    <location>
        <begin position="633"/>
        <end position="656"/>
    </location>
</feature>
<evidence type="ECO:0000256" key="5">
    <source>
        <dbReference type="ARBA" id="ARBA00022679"/>
    </source>
</evidence>
<organism evidence="16 17">
    <name type="scientific">Chloropicon primus</name>
    <dbReference type="NCBI Taxonomy" id="1764295"/>
    <lineage>
        <taxon>Eukaryota</taxon>
        <taxon>Viridiplantae</taxon>
        <taxon>Chlorophyta</taxon>
        <taxon>Chloropicophyceae</taxon>
        <taxon>Chloropicales</taxon>
        <taxon>Chloropicaceae</taxon>
        <taxon>Chloropicon</taxon>
    </lineage>
</organism>
<evidence type="ECO:0000256" key="11">
    <source>
        <dbReference type="ARBA" id="ARBA00022989"/>
    </source>
</evidence>
<evidence type="ECO:0000313" key="17">
    <source>
        <dbReference type="Proteomes" id="UP000316726"/>
    </source>
</evidence>
<evidence type="ECO:0000256" key="10">
    <source>
        <dbReference type="ARBA" id="ARBA00022833"/>
    </source>
</evidence>
<dbReference type="SUPFAM" id="SSF57850">
    <property type="entry name" value="RING/U-box"/>
    <property type="match status" value="1"/>
</dbReference>
<evidence type="ECO:0000256" key="12">
    <source>
        <dbReference type="ARBA" id="ARBA00023136"/>
    </source>
</evidence>
<dbReference type="EMBL" id="CP031052">
    <property type="protein sequence ID" value="QDZ25840.1"/>
    <property type="molecule type" value="Genomic_DNA"/>
</dbReference>
<proteinExistence type="predicted"/>
<comment type="subcellular location">
    <subcellularLocation>
        <location evidence="2">Membrane</location>
        <topology evidence="2">Multi-pass membrane protein</topology>
    </subcellularLocation>
</comment>
<feature type="transmembrane region" description="Helical" evidence="14">
    <location>
        <begin position="870"/>
        <end position="893"/>
    </location>
</feature>
<dbReference type="OrthoDB" id="568032at2759"/>
<comment type="catalytic activity">
    <reaction evidence="1">
        <text>S-ubiquitinyl-[E2 ubiquitin-conjugating enzyme]-L-cysteine + [acceptor protein]-L-lysine = [E2 ubiquitin-conjugating enzyme]-L-cysteine + N(6)-ubiquitinyl-[acceptor protein]-L-lysine.</text>
        <dbReference type="EC" id="2.3.2.27"/>
    </reaction>
</comment>
<sequence length="1047" mass="118140">MSSSLDAGGAGGGDAACCSGRRDEGSEAEKVCRICRTSEEEEEEDGGKRRPLFYPCRCSGSIKYVHEECLVQWLKHSKRKKCEVCGTEYSFKNIYSDNAPRVLSLSEFITGLLQRLWQASRSCLRFVMVGFVWLAVVPLITSWVWRLCFARSTQQTILSIARRSCAFNLLLTDCVYGSFLSAAIVFVFLGTASLREYLRQIRFAPNGDGEEFPGQVGNGIRGGAPRAGNNEDIRALNMRLRDRLMGEEQFDAGGRRGRNDGGEFDGGEFMENWRLQLELERMRGLDEVGRNEEREGGVGLNDGGAQGREERNRVPDDPQLNNQNMGGLDLDRIEDVPFEELIGMQGPVLALFENATTILLSNLFFLVASVMLPFNIGRVCMSILAHLNIDIKSMDDNSVHSQVIHMSIEAMENLKDGISSEFDMSLGMAESRRSVNKLVRAATDFEAQLEPPTWKDLLTLGTGYLATLALGAAMCFVIIFFRCLRTYTHREESAHHRSLSIRELFMLVPIMAKRAYSYLAYSCVVLKVAFLLIVELGLFPIFFGLWLDLCSLPLFDAMLQTRMQFGLYAPITFTLIHWTLGILYMFLVSVSVSVLREILKPDVLAFLRDPADPNINPFRELFEDPFTKHVKKIAFGSIIYGSIAMVLVYMPVQFIKSIFPESFPIVIKLLDPLSELPIHLLMIHFGLPLTFEYLRPKRVIRLVIHSWLRYASKLFNVDGHILQNAGGQNAADADNTGGAGGERSFSDSGAGSSTPVVRTASANGTRKISDVRSFLARGFGIYRECWSLFLQSQFTLNIRLALLVLTSCLAVQLSNSILLSLPLFLGRQLCRLIGFPVHHDVYNILVGLYIVWGSFFSLSKWATIVQQVPYFVGGLVKYVVLGTLWLLVIPTILGTLVHLTFVVPFSVPMNHTPIFFIYQDWAIGLVSLKVLHWRNLKRYRHMWRSVEELWSNVGSPSNIDFRWALVEVTLPPLMNLCAQLCIPYTFVHSVLPMAGVSIYYRHFLYRYGYPLLALGHWKHYVTKSLWRLHNAIRDDKYLVGKALKNFA</sequence>
<feature type="region of interest" description="Disordered" evidence="13">
    <location>
        <begin position="1"/>
        <end position="23"/>
    </location>
</feature>
<comment type="pathway">
    <text evidence="3">Protein modification; protein ubiquitination.</text>
</comment>
<reference evidence="16 17" key="1">
    <citation type="submission" date="2018-07" db="EMBL/GenBank/DDBJ databases">
        <title>The complete nuclear genome of the prasinophyte Chloropicon primus (CCMP1205).</title>
        <authorList>
            <person name="Pombert J.-F."/>
            <person name="Otis C."/>
            <person name="Turmel M."/>
            <person name="Lemieux C."/>
        </authorList>
    </citation>
    <scope>NUCLEOTIDE SEQUENCE [LARGE SCALE GENOMIC DNA]</scope>
    <source>
        <strain evidence="16 17">CCMP1205</strain>
    </source>
</reference>
<feature type="transmembrane region" description="Helical" evidence="14">
    <location>
        <begin position="676"/>
        <end position="694"/>
    </location>
</feature>
<feature type="transmembrane region" description="Helical" evidence="14">
    <location>
        <begin position="464"/>
        <end position="484"/>
    </location>
</feature>
<keyword evidence="17" id="KW-1185">Reference proteome</keyword>
<feature type="transmembrane region" description="Helical" evidence="14">
    <location>
        <begin position="800"/>
        <end position="821"/>
    </location>
</feature>
<evidence type="ECO:0000313" key="16">
    <source>
        <dbReference type="EMBL" id="QDZ25840.1"/>
    </source>
</evidence>
<dbReference type="Proteomes" id="UP000316726">
    <property type="component" value="Chromosome 19"/>
</dbReference>
<dbReference type="GO" id="GO:0061630">
    <property type="term" value="F:ubiquitin protein ligase activity"/>
    <property type="evidence" value="ECO:0007669"/>
    <property type="project" value="UniProtKB-EC"/>
</dbReference>
<dbReference type="GO" id="GO:0008270">
    <property type="term" value="F:zinc ion binding"/>
    <property type="evidence" value="ECO:0007669"/>
    <property type="project" value="UniProtKB-KW"/>
</dbReference>
<evidence type="ECO:0000256" key="13">
    <source>
        <dbReference type="SAM" id="MobiDB-lite"/>
    </source>
</evidence>
<evidence type="ECO:0000256" key="7">
    <source>
        <dbReference type="ARBA" id="ARBA00022723"/>
    </source>
</evidence>
<gene>
    <name evidence="16" type="ORF">A3770_19p83580</name>
</gene>
<dbReference type="PANTHER" id="PTHR13145:SF0">
    <property type="entry name" value="E3 UBIQUITIN-PROTEIN LIGASE MARCHF6"/>
    <property type="match status" value="1"/>
</dbReference>
<dbReference type="Pfam" id="PF12906">
    <property type="entry name" value="RINGv"/>
    <property type="match status" value="1"/>
</dbReference>
<feature type="transmembrane region" description="Helical" evidence="14">
    <location>
        <begin position="363"/>
        <end position="387"/>
    </location>
</feature>
<dbReference type="PROSITE" id="PS51292">
    <property type="entry name" value="ZF_RING_CH"/>
    <property type="match status" value="1"/>
</dbReference>
<evidence type="ECO:0000256" key="14">
    <source>
        <dbReference type="SAM" id="Phobius"/>
    </source>
</evidence>
<feature type="compositionally biased region" description="Polar residues" evidence="13">
    <location>
        <begin position="746"/>
        <end position="757"/>
    </location>
</feature>
<feature type="compositionally biased region" description="Gly residues" evidence="13">
    <location>
        <begin position="297"/>
        <end position="306"/>
    </location>
</feature>
<protein>
    <recommendedName>
        <fullName evidence="4">RING-type E3 ubiquitin transferase</fullName>
        <ecNumber evidence="4">2.3.2.27</ecNumber>
    </recommendedName>
</protein>
<dbReference type="Pfam" id="PF23113">
    <property type="entry name" value="MARCHF6_C"/>
    <property type="match status" value="1"/>
</dbReference>
<feature type="transmembrane region" description="Helical" evidence="14">
    <location>
        <begin position="518"/>
        <end position="547"/>
    </location>
</feature>
<dbReference type="EC" id="2.3.2.27" evidence="4"/>
<keyword evidence="11 14" id="KW-1133">Transmembrane helix</keyword>
<feature type="region of interest" description="Disordered" evidence="13">
    <location>
        <begin position="290"/>
        <end position="326"/>
    </location>
</feature>
<keyword evidence="5" id="KW-0808">Transferase</keyword>
<feature type="domain" description="RING-CH-type" evidence="15">
    <location>
        <begin position="24"/>
        <end position="92"/>
    </location>
</feature>
<feature type="transmembrane region" description="Helical" evidence="14">
    <location>
        <begin position="841"/>
        <end position="858"/>
    </location>
</feature>
<evidence type="ECO:0000256" key="2">
    <source>
        <dbReference type="ARBA" id="ARBA00004141"/>
    </source>
</evidence>
<dbReference type="PANTHER" id="PTHR13145">
    <property type="entry name" value="SSM4 PROTEIN"/>
    <property type="match status" value="1"/>
</dbReference>
<feature type="transmembrane region" description="Helical" evidence="14">
    <location>
        <begin position="123"/>
        <end position="145"/>
    </location>
</feature>
<dbReference type="AlphaFoldDB" id="A0A5B8N1W1"/>
<accession>A0A5B8N1W1</accession>
<dbReference type="InterPro" id="IPR011016">
    <property type="entry name" value="Znf_RING-CH"/>
</dbReference>